<dbReference type="Proteomes" id="UP001444146">
    <property type="component" value="Unassembled WGS sequence"/>
</dbReference>
<evidence type="ECO:0000256" key="2">
    <source>
        <dbReference type="ARBA" id="ARBA00022490"/>
    </source>
</evidence>
<protein>
    <recommendedName>
        <fullName evidence="5">Flagellar protein FliT</fullName>
    </recommendedName>
</protein>
<evidence type="ECO:0000313" key="7">
    <source>
        <dbReference type="Proteomes" id="UP001444146"/>
    </source>
</evidence>
<keyword evidence="2" id="KW-0963">Cytoplasm</keyword>
<keyword evidence="3" id="KW-1005">Bacterial flagellum biogenesis</keyword>
<proteinExistence type="predicted"/>
<dbReference type="Gene3D" id="1.20.58.380">
    <property type="entry name" value="Flagellar protein flit"/>
    <property type="match status" value="1"/>
</dbReference>
<dbReference type="NCBIfam" id="NF007836">
    <property type="entry name" value="PRK10548.1"/>
    <property type="match status" value="1"/>
</dbReference>
<comment type="subcellular location">
    <subcellularLocation>
        <location evidence="1">Cytoplasm</location>
        <location evidence="1">Cytosol</location>
    </subcellularLocation>
</comment>
<keyword evidence="6" id="KW-0966">Cell projection</keyword>
<keyword evidence="6" id="KW-0969">Cilium</keyword>
<reference evidence="6 7" key="1">
    <citation type="submission" date="2024-01" db="EMBL/GenBank/DDBJ databases">
        <title>Pseudocitrobacter sp. Endophytic strain Cyp-38L.</title>
        <authorList>
            <person name="Amer M.A."/>
            <person name="Hamed S.M."/>
        </authorList>
    </citation>
    <scope>NUCLEOTIDE SEQUENCE [LARGE SCALE GENOMIC DNA]</scope>
    <source>
        <strain evidence="6 7">Cyp38S</strain>
    </source>
</reference>
<gene>
    <name evidence="6" type="primary">fliT</name>
    <name evidence="6" type="ORF">VSR74_00040</name>
</gene>
<comment type="caution">
    <text evidence="6">The sequence shown here is derived from an EMBL/GenBank/DDBJ whole genome shotgun (WGS) entry which is preliminary data.</text>
</comment>
<dbReference type="InterPro" id="IPR008622">
    <property type="entry name" value="FliT"/>
</dbReference>
<dbReference type="EMBL" id="JAYMYY010000001">
    <property type="protein sequence ID" value="MEO3988221.1"/>
    <property type="molecule type" value="Genomic_DNA"/>
</dbReference>
<keyword evidence="7" id="KW-1185">Reference proteome</keyword>
<keyword evidence="4" id="KW-0143">Chaperone</keyword>
<evidence type="ECO:0000313" key="6">
    <source>
        <dbReference type="EMBL" id="MEO3988221.1"/>
    </source>
</evidence>
<accession>A0ABV0HCH6</accession>
<dbReference type="Pfam" id="PF05400">
    <property type="entry name" value="FliT"/>
    <property type="match status" value="1"/>
</dbReference>
<evidence type="ECO:0000256" key="5">
    <source>
        <dbReference type="ARBA" id="ARBA00093797"/>
    </source>
</evidence>
<name>A0ABV0HCH6_9ENTR</name>
<evidence type="ECO:0000256" key="1">
    <source>
        <dbReference type="ARBA" id="ARBA00004514"/>
    </source>
</evidence>
<dbReference type="RefSeq" id="WP_347792804.1">
    <property type="nucleotide sequence ID" value="NZ_JAYMYY010000001.1"/>
</dbReference>
<evidence type="ECO:0000256" key="3">
    <source>
        <dbReference type="ARBA" id="ARBA00022795"/>
    </source>
</evidence>
<organism evidence="6 7">
    <name type="scientific">Pseudocitrobacter cyperus</name>
    <dbReference type="NCBI Taxonomy" id="3112843"/>
    <lineage>
        <taxon>Bacteria</taxon>
        <taxon>Pseudomonadati</taxon>
        <taxon>Pseudomonadota</taxon>
        <taxon>Gammaproteobacteria</taxon>
        <taxon>Enterobacterales</taxon>
        <taxon>Enterobacteriaceae</taxon>
        <taxon>Pseudocitrobacter</taxon>
    </lineage>
</organism>
<sequence length="124" mass="13993">MNHAPHLYIAWQQLVEKSKTMRQLATEGLWEELIASEMEYVRAVHQVAELTQQNPPASAIQDQLKPLLRAVLDNEAEVKRRLQLRMDELARLVGQSSVQKSVLTVYGKQGGHVLAPQSSNDSNH</sequence>
<evidence type="ECO:0000256" key="4">
    <source>
        <dbReference type="ARBA" id="ARBA00023186"/>
    </source>
</evidence>
<keyword evidence="6" id="KW-0282">Flagellum</keyword>